<dbReference type="Proteomes" id="UP001501591">
    <property type="component" value="Unassembled WGS sequence"/>
</dbReference>
<dbReference type="SFLD" id="SFLDS00001">
    <property type="entry name" value="Enolase"/>
    <property type="match status" value="1"/>
</dbReference>
<evidence type="ECO:0000256" key="3">
    <source>
        <dbReference type="ARBA" id="ARBA00022842"/>
    </source>
</evidence>
<keyword evidence="3" id="KW-0460">Magnesium</keyword>
<dbReference type="Gene3D" id="3.20.20.120">
    <property type="entry name" value="Enolase-like C-terminal domain"/>
    <property type="match status" value="1"/>
</dbReference>
<dbReference type="InterPro" id="IPR013342">
    <property type="entry name" value="Mandelate_racemase_C"/>
</dbReference>
<evidence type="ECO:0000256" key="2">
    <source>
        <dbReference type="ARBA" id="ARBA00022723"/>
    </source>
</evidence>
<dbReference type="InterPro" id="IPR013341">
    <property type="entry name" value="Mandelate_racemase_N_dom"/>
</dbReference>
<proteinExistence type="predicted"/>
<dbReference type="EMBL" id="BAABCP010000001">
    <property type="protein sequence ID" value="GAA3936716.1"/>
    <property type="molecule type" value="Genomic_DNA"/>
</dbReference>
<dbReference type="SUPFAM" id="SSF54826">
    <property type="entry name" value="Enolase N-terminal domain-like"/>
    <property type="match status" value="1"/>
</dbReference>
<dbReference type="InterPro" id="IPR029017">
    <property type="entry name" value="Enolase-like_N"/>
</dbReference>
<dbReference type="PANTHER" id="PTHR13794">
    <property type="entry name" value="ENOLASE SUPERFAMILY, MANDELATE RACEMASE"/>
    <property type="match status" value="1"/>
</dbReference>
<feature type="domain" description="Mandelate racemase/muconate lactonizing enzyme C-terminal" evidence="4">
    <location>
        <begin position="126"/>
        <end position="228"/>
    </location>
</feature>
<organism evidence="5 6">
    <name type="scientific">Microbacterium soli</name>
    <dbReference type="NCBI Taxonomy" id="446075"/>
    <lineage>
        <taxon>Bacteria</taxon>
        <taxon>Bacillati</taxon>
        <taxon>Actinomycetota</taxon>
        <taxon>Actinomycetes</taxon>
        <taxon>Micrococcales</taxon>
        <taxon>Microbacteriaceae</taxon>
        <taxon>Microbacterium</taxon>
    </lineage>
</organism>
<dbReference type="InterPro" id="IPR036849">
    <property type="entry name" value="Enolase-like_C_sf"/>
</dbReference>
<dbReference type="PANTHER" id="PTHR13794:SF58">
    <property type="entry name" value="MITOCHONDRIAL ENOLASE SUPERFAMILY MEMBER 1"/>
    <property type="match status" value="1"/>
</dbReference>
<keyword evidence="2" id="KW-0479">Metal-binding</keyword>
<comment type="cofactor">
    <cofactor evidence="1">
        <name>Mg(2+)</name>
        <dbReference type="ChEBI" id="CHEBI:18420"/>
    </cofactor>
</comment>
<dbReference type="InterPro" id="IPR029065">
    <property type="entry name" value="Enolase_C-like"/>
</dbReference>
<dbReference type="Pfam" id="PF13378">
    <property type="entry name" value="MR_MLE_C"/>
    <property type="match status" value="1"/>
</dbReference>
<protein>
    <submittedName>
        <fullName evidence="5">L-rhamnonate dehydratase</fullName>
    </submittedName>
</protein>
<dbReference type="SUPFAM" id="SSF51604">
    <property type="entry name" value="Enolase C-terminal domain-like"/>
    <property type="match status" value="1"/>
</dbReference>
<gene>
    <name evidence="5" type="primary">rhmD</name>
    <name evidence="5" type="ORF">GCM10022383_13730</name>
</gene>
<reference evidence="6" key="1">
    <citation type="journal article" date="2019" name="Int. J. Syst. Evol. Microbiol.">
        <title>The Global Catalogue of Microorganisms (GCM) 10K type strain sequencing project: providing services to taxonomists for standard genome sequencing and annotation.</title>
        <authorList>
            <consortium name="The Broad Institute Genomics Platform"/>
            <consortium name="The Broad Institute Genome Sequencing Center for Infectious Disease"/>
            <person name="Wu L."/>
            <person name="Ma J."/>
        </authorList>
    </citation>
    <scope>NUCLEOTIDE SEQUENCE [LARGE SCALE GENOMIC DNA]</scope>
    <source>
        <strain evidence="6">JCM 17024</strain>
    </source>
</reference>
<dbReference type="InterPro" id="IPR046945">
    <property type="entry name" value="RHMD-like"/>
</dbReference>
<evidence type="ECO:0000313" key="5">
    <source>
        <dbReference type="EMBL" id="GAA3936716.1"/>
    </source>
</evidence>
<dbReference type="Gene3D" id="3.30.390.10">
    <property type="entry name" value="Enolase-like, N-terminal domain"/>
    <property type="match status" value="1"/>
</dbReference>
<name>A0ABP7N6M2_9MICO</name>
<evidence type="ECO:0000256" key="1">
    <source>
        <dbReference type="ARBA" id="ARBA00001946"/>
    </source>
</evidence>
<sequence length="362" mass="38339">MDRFAEYRGRRAGWYGGMDSVLVELGVDGLGSGAPVGLAVTQGGGAVAALLTEHLLPLTLGRRLEAVADIELLAEQLRLATHPYGSAGIAAMARSAIDIALWDLLGRLRSEPVYRMLGGDPSPMPVYATGNDIEHHRDLGFTASKVGLQYGPWHENGRARASDQIIGARARAGADHTLMADGWMGLDVPFVRSVSAALREAAFEWLEEPLPPDDQSGLALVAEVLGDVALATGEHATTHAELLLTARSGARVLQPDIAWCGGITAIRRLAAQLPPGVELTPHLSGTPWGLHVAAALPLVRRVEWYVESEPGEPLEAVQGPLTGGPLPSAGMISPREEPGLGIGVHAEFIDRWAGRAHTINAR</sequence>
<comment type="caution">
    <text evidence="5">The sequence shown here is derived from an EMBL/GenBank/DDBJ whole genome shotgun (WGS) entry which is preliminary data.</text>
</comment>
<dbReference type="Pfam" id="PF02746">
    <property type="entry name" value="MR_MLE_N"/>
    <property type="match status" value="1"/>
</dbReference>
<dbReference type="CDD" id="cd03316">
    <property type="entry name" value="MR_like"/>
    <property type="match status" value="1"/>
</dbReference>
<evidence type="ECO:0000313" key="6">
    <source>
        <dbReference type="Proteomes" id="UP001501591"/>
    </source>
</evidence>
<evidence type="ECO:0000259" key="4">
    <source>
        <dbReference type="SMART" id="SM00922"/>
    </source>
</evidence>
<keyword evidence="6" id="KW-1185">Reference proteome</keyword>
<dbReference type="SMART" id="SM00922">
    <property type="entry name" value="MR_MLE"/>
    <property type="match status" value="1"/>
</dbReference>
<accession>A0ABP7N6M2</accession>